<evidence type="ECO:0000256" key="7">
    <source>
        <dbReference type="SAM" id="MobiDB-lite"/>
    </source>
</evidence>
<dbReference type="SUPFAM" id="SSF158911">
    <property type="entry name" value="NEAT domain-like"/>
    <property type="match status" value="1"/>
</dbReference>
<comment type="caution">
    <text evidence="10">The sequence shown here is derived from an EMBL/GenBank/DDBJ whole genome shotgun (WGS) entry which is preliminary data.</text>
</comment>
<dbReference type="Gene3D" id="2.60.40.1850">
    <property type="match status" value="1"/>
</dbReference>
<feature type="domain" description="NEAT" evidence="9">
    <location>
        <begin position="33"/>
        <end position="150"/>
    </location>
</feature>
<dbReference type="InterPro" id="IPR006635">
    <property type="entry name" value="NEAT_dom"/>
</dbReference>
<dbReference type="CDD" id="cd06920">
    <property type="entry name" value="NEAT"/>
    <property type="match status" value="1"/>
</dbReference>
<dbReference type="RefSeq" id="WP_110396111.1">
    <property type="nucleotide sequence ID" value="NZ_JADIJL010000018.1"/>
</dbReference>
<dbReference type="NCBIfam" id="TIGR03063">
    <property type="entry name" value="srtB_target"/>
    <property type="match status" value="1"/>
</dbReference>
<keyword evidence="11" id="KW-1185">Reference proteome</keyword>
<dbReference type="InterPro" id="IPR017502">
    <property type="entry name" value="Sortase_SrtB_target"/>
</dbReference>
<proteinExistence type="predicted"/>
<dbReference type="EMBL" id="QJJQ01000010">
    <property type="protein sequence ID" value="PXW85655.1"/>
    <property type="molecule type" value="Genomic_DNA"/>
</dbReference>
<dbReference type="GO" id="GO:0030492">
    <property type="term" value="F:hemoglobin binding"/>
    <property type="evidence" value="ECO:0007669"/>
    <property type="project" value="InterPro"/>
</dbReference>
<evidence type="ECO:0000256" key="1">
    <source>
        <dbReference type="ARBA" id="ARBA00004168"/>
    </source>
</evidence>
<keyword evidence="6" id="KW-0572">Peptidoglycan-anchor</keyword>
<evidence type="ECO:0000313" key="11">
    <source>
        <dbReference type="Proteomes" id="UP000247978"/>
    </source>
</evidence>
<keyword evidence="2" id="KW-0134">Cell wall</keyword>
<dbReference type="PROSITE" id="PS50978">
    <property type="entry name" value="NEAT"/>
    <property type="match status" value="1"/>
</dbReference>
<evidence type="ECO:0000256" key="6">
    <source>
        <dbReference type="ARBA" id="ARBA00023088"/>
    </source>
</evidence>
<evidence type="ECO:0000256" key="4">
    <source>
        <dbReference type="ARBA" id="ARBA00022729"/>
    </source>
</evidence>
<dbReference type="PANTHER" id="PTHR37824">
    <property type="entry name" value="IRON-REGULATED SURFACE DETERMINANT PROTEIN C"/>
    <property type="match status" value="1"/>
</dbReference>
<feature type="region of interest" description="Disordered" evidence="7">
    <location>
        <begin position="147"/>
        <end position="188"/>
    </location>
</feature>
<dbReference type="AlphaFoldDB" id="A0A2V3W067"/>
<reference evidence="10 11" key="1">
    <citation type="submission" date="2018-05" db="EMBL/GenBank/DDBJ databases">
        <title>Genomic Encyclopedia of Type Strains, Phase IV (KMG-IV): sequencing the most valuable type-strain genomes for metagenomic binning, comparative biology and taxonomic classification.</title>
        <authorList>
            <person name="Goeker M."/>
        </authorList>
    </citation>
    <scope>NUCLEOTIDE SEQUENCE [LARGE SCALE GENOMIC DNA]</scope>
    <source>
        <strain evidence="10 11">DSM 28556</strain>
    </source>
</reference>
<dbReference type="GO" id="GO:0009274">
    <property type="term" value="C:peptidoglycan-based cell wall"/>
    <property type="evidence" value="ECO:0007669"/>
    <property type="project" value="InterPro"/>
</dbReference>
<gene>
    <name evidence="10" type="ORF">DFR56_110156</name>
</gene>
<keyword evidence="4 8" id="KW-0732">Signal</keyword>
<accession>A0A2V3W067</accession>
<dbReference type="InterPro" id="IPR037250">
    <property type="entry name" value="NEAT_dom_sf"/>
</dbReference>
<evidence type="ECO:0000256" key="5">
    <source>
        <dbReference type="ARBA" id="ARBA00023004"/>
    </source>
</evidence>
<dbReference type="SMART" id="SM00725">
    <property type="entry name" value="NEAT"/>
    <property type="match status" value="1"/>
</dbReference>
<organism evidence="10 11">
    <name type="scientific">Pseudogracilibacillus auburnensis</name>
    <dbReference type="NCBI Taxonomy" id="1494959"/>
    <lineage>
        <taxon>Bacteria</taxon>
        <taxon>Bacillati</taxon>
        <taxon>Bacillota</taxon>
        <taxon>Bacilli</taxon>
        <taxon>Bacillales</taxon>
        <taxon>Bacillaceae</taxon>
        <taxon>Pseudogracilibacillus</taxon>
    </lineage>
</organism>
<dbReference type="Pfam" id="PF05031">
    <property type="entry name" value="NEAT"/>
    <property type="match status" value="1"/>
</dbReference>
<dbReference type="InterPro" id="IPR019909">
    <property type="entry name" value="Haem_uptake_protein_IsdC"/>
</dbReference>
<evidence type="ECO:0000313" key="10">
    <source>
        <dbReference type="EMBL" id="PXW85655.1"/>
    </source>
</evidence>
<name>A0A2V3W067_9BACI</name>
<comment type="subcellular location">
    <subcellularLocation>
        <location evidence="1">Secreted</location>
        <location evidence="1">Cell wall</location>
        <topology evidence="1">Peptidoglycan-anchor</topology>
    </subcellularLocation>
</comment>
<evidence type="ECO:0000256" key="8">
    <source>
        <dbReference type="SAM" id="SignalP"/>
    </source>
</evidence>
<feature type="chain" id="PRO_5039070906" evidence="8">
    <location>
        <begin position="25"/>
        <end position="212"/>
    </location>
</feature>
<dbReference type="GO" id="GO:0015886">
    <property type="term" value="P:heme transport"/>
    <property type="evidence" value="ECO:0007669"/>
    <property type="project" value="InterPro"/>
</dbReference>
<keyword evidence="3" id="KW-0964">Secreted</keyword>
<dbReference type="NCBIfam" id="TIGR03656">
    <property type="entry name" value="IsdC"/>
    <property type="match status" value="1"/>
</dbReference>
<dbReference type="OrthoDB" id="2413751at2"/>
<evidence type="ECO:0000256" key="2">
    <source>
        <dbReference type="ARBA" id="ARBA00022512"/>
    </source>
</evidence>
<evidence type="ECO:0000256" key="3">
    <source>
        <dbReference type="ARBA" id="ARBA00022525"/>
    </source>
</evidence>
<dbReference type="InterPro" id="IPR050436">
    <property type="entry name" value="IsdA"/>
</dbReference>
<dbReference type="Proteomes" id="UP000247978">
    <property type="component" value="Unassembled WGS sequence"/>
</dbReference>
<dbReference type="PANTHER" id="PTHR37824:SF1">
    <property type="entry name" value="IRON-REGULATED SURFACE DETERMINANT PROTEIN C"/>
    <property type="match status" value="1"/>
</dbReference>
<protein>
    <submittedName>
        <fullName evidence="10">Heme uptake protein IsdC</fullName>
    </submittedName>
</protein>
<sequence>MKNIFKIFALSLIVIMTFFSINQGDTVDAASKYENGEYSVPFTVLKGDSDERSMTNDYVTSPGKLVVKDGKNLVQLTINNSSWWQYFKVNGQDVTVLSEDEGADTRVVQFEVQDLDQIVPANIHVIVPDIDYDNKYDIRFQFDTSNVPGAGGSNDSGETNKEEGTKNGAGNKEGGEKEAEKNPPTGDNTPVLLLGLMLIGSSIFLVRKLATE</sequence>
<keyword evidence="5" id="KW-0408">Iron</keyword>
<evidence type="ECO:0000259" key="9">
    <source>
        <dbReference type="PROSITE" id="PS50978"/>
    </source>
</evidence>
<feature type="signal peptide" evidence="8">
    <location>
        <begin position="1"/>
        <end position="24"/>
    </location>
</feature>